<protein>
    <recommendedName>
        <fullName evidence="1">RelA/SpoT domain-containing protein</fullName>
    </recommendedName>
</protein>
<comment type="caution">
    <text evidence="2">The sequence shown here is derived from an EMBL/GenBank/DDBJ whole genome shotgun (WGS) entry which is preliminary data.</text>
</comment>
<dbReference type="PANTHER" id="PTHR41773:SF1">
    <property type="entry name" value="RELA_SPOT DOMAIN-CONTAINING PROTEIN"/>
    <property type="match status" value="1"/>
</dbReference>
<sequence length="312" mass="35813">MRTLEQAYASSLKMIEIVEGQAKEALSDFCNSRSYILVNRLKNVDSVRDKIETGRYSSFLMIDDLIAFSIIIDTSAQTKDVISYLRKAFKVKSIKSGKTLIDERTFDFDCPRVYCSLNSNHYNGTGLNEIIFEIQIRTILQHAWSKITHPVVYKGHQFDPRASRLAAELMAHIEKIDRTFSRFKTESRNVKYVGRYAAIASSRITQKIDELIYDGVIPSEMRPKNGKRLGENIYNSLIEKNRIDAAIGVIDNFYRSLGSKFPRSVSLYQLAIVALYNAKLLDLKSNKKRYYVSSELTSLYPQIEKIRNTVDI</sequence>
<proteinExistence type="predicted"/>
<dbReference type="EMBL" id="JAHCQH010000015">
    <property type="protein sequence ID" value="MBS9477422.1"/>
    <property type="molecule type" value="Genomic_DNA"/>
</dbReference>
<dbReference type="RefSeq" id="WP_213755192.1">
    <property type="nucleotide sequence ID" value="NZ_JAHCQH010000015.1"/>
</dbReference>
<name>A0ABS5R8F5_9HYPH</name>
<feature type="domain" description="RelA/SpoT" evidence="1">
    <location>
        <begin position="39"/>
        <end position="157"/>
    </location>
</feature>
<evidence type="ECO:0000313" key="3">
    <source>
        <dbReference type="Proteomes" id="UP001166585"/>
    </source>
</evidence>
<dbReference type="InterPro" id="IPR007685">
    <property type="entry name" value="RelA_SpoT"/>
</dbReference>
<dbReference type="SUPFAM" id="SSF81301">
    <property type="entry name" value="Nucleotidyltransferase"/>
    <property type="match status" value="1"/>
</dbReference>
<dbReference type="PANTHER" id="PTHR41773">
    <property type="entry name" value="GTP PYROPHOSPHATASE-RELATED"/>
    <property type="match status" value="1"/>
</dbReference>
<dbReference type="Proteomes" id="UP001166585">
    <property type="component" value="Unassembled WGS sequence"/>
</dbReference>
<gene>
    <name evidence="2" type="ORF">KIP89_09905</name>
</gene>
<organism evidence="2 3">
    <name type="scientific">Ancylobacter radicis</name>
    <dbReference type="NCBI Taxonomy" id="2836179"/>
    <lineage>
        <taxon>Bacteria</taxon>
        <taxon>Pseudomonadati</taxon>
        <taxon>Pseudomonadota</taxon>
        <taxon>Alphaproteobacteria</taxon>
        <taxon>Hyphomicrobiales</taxon>
        <taxon>Xanthobacteraceae</taxon>
        <taxon>Ancylobacter</taxon>
    </lineage>
</organism>
<dbReference type="InterPro" id="IPR043519">
    <property type="entry name" value="NT_sf"/>
</dbReference>
<dbReference type="SMART" id="SM00954">
    <property type="entry name" value="RelA_SpoT"/>
    <property type="match status" value="1"/>
</dbReference>
<keyword evidence="3" id="KW-1185">Reference proteome</keyword>
<reference evidence="2" key="1">
    <citation type="submission" date="2021-05" db="EMBL/GenBank/DDBJ databases">
        <authorList>
            <person name="Sun Q."/>
            <person name="Inoue M."/>
        </authorList>
    </citation>
    <scope>NUCLEOTIDE SEQUENCE</scope>
    <source>
        <strain evidence="2">VKM B-3255</strain>
    </source>
</reference>
<accession>A0ABS5R8F5</accession>
<dbReference type="CDD" id="cd05399">
    <property type="entry name" value="NT_Rel-Spo_like"/>
    <property type="match status" value="1"/>
</dbReference>
<dbReference type="Gene3D" id="3.30.460.10">
    <property type="entry name" value="Beta Polymerase, domain 2"/>
    <property type="match status" value="1"/>
</dbReference>
<dbReference type="Pfam" id="PF04607">
    <property type="entry name" value="RelA_SpoT"/>
    <property type="match status" value="1"/>
</dbReference>
<evidence type="ECO:0000313" key="2">
    <source>
        <dbReference type="EMBL" id="MBS9477422.1"/>
    </source>
</evidence>
<evidence type="ECO:0000259" key="1">
    <source>
        <dbReference type="SMART" id="SM00954"/>
    </source>
</evidence>